<gene>
    <name evidence="1" type="ORF">LVIROSA_LOCUS11495</name>
</gene>
<dbReference type="AlphaFoldDB" id="A0AAU9MET4"/>
<comment type="caution">
    <text evidence="1">The sequence shown here is derived from an EMBL/GenBank/DDBJ whole genome shotgun (WGS) entry which is preliminary data.</text>
</comment>
<sequence>MENIVDGVHFFRKRGLTIEVQMMISQMSKDPRNKKIVVLKVESISEKGDSDKEAFGSESLMKIELKNLQPTSVNKVVLLVEVL</sequence>
<accession>A0AAU9MET4</accession>
<keyword evidence="2" id="KW-1185">Reference proteome</keyword>
<dbReference type="EMBL" id="CAKMRJ010001478">
    <property type="protein sequence ID" value="CAH1424277.1"/>
    <property type="molecule type" value="Genomic_DNA"/>
</dbReference>
<organism evidence="1 2">
    <name type="scientific">Lactuca virosa</name>
    <dbReference type="NCBI Taxonomy" id="75947"/>
    <lineage>
        <taxon>Eukaryota</taxon>
        <taxon>Viridiplantae</taxon>
        <taxon>Streptophyta</taxon>
        <taxon>Embryophyta</taxon>
        <taxon>Tracheophyta</taxon>
        <taxon>Spermatophyta</taxon>
        <taxon>Magnoliopsida</taxon>
        <taxon>eudicotyledons</taxon>
        <taxon>Gunneridae</taxon>
        <taxon>Pentapetalae</taxon>
        <taxon>asterids</taxon>
        <taxon>campanulids</taxon>
        <taxon>Asterales</taxon>
        <taxon>Asteraceae</taxon>
        <taxon>Cichorioideae</taxon>
        <taxon>Cichorieae</taxon>
        <taxon>Lactucinae</taxon>
        <taxon>Lactuca</taxon>
    </lineage>
</organism>
<dbReference type="Proteomes" id="UP001157418">
    <property type="component" value="Unassembled WGS sequence"/>
</dbReference>
<evidence type="ECO:0000313" key="1">
    <source>
        <dbReference type="EMBL" id="CAH1424277.1"/>
    </source>
</evidence>
<reference evidence="1 2" key="1">
    <citation type="submission" date="2022-01" db="EMBL/GenBank/DDBJ databases">
        <authorList>
            <person name="Xiong W."/>
            <person name="Schranz E."/>
        </authorList>
    </citation>
    <scope>NUCLEOTIDE SEQUENCE [LARGE SCALE GENOMIC DNA]</scope>
</reference>
<name>A0AAU9MET4_9ASTR</name>
<evidence type="ECO:0000313" key="2">
    <source>
        <dbReference type="Proteomes" id="UP001157418"/>
    </source>
</evidence>
<protein>
    <submittedName>
        <fullName evidence="1">Uncharacterized protein</fullName>
    </submittedName>
</protein>
<proteinExistence type="predicted"/>